<comment type="similarity">
    <text evidence="1">Belongs to the peptidase C40 family.</text>
</comment>
<protein>
    <submittedName>
        <fullName evidence="6">C40 family peptidase</fullName>
    </submittedName>
</protein>
<dbReference type="Gene3D" id="3.90.1720.10">
    <property type="entry name" value="endopeptidase domain like (from Nostoc punctiforme)"/>
    <property type="match status" value="1"/>
</dbReference>
<dbReference type="InterPro" id="IPR041382">
    <property type="entry name" value="SH3_16"/>
</dbReference>
<dbReference type="InterPro" id="IPR051202">
    <property type="entry name" value="Peptidase_C40"/>
</dbReference>
<dbReference type="Pfam" id="PF18348">
    <property type="entry name" value="SH3_16"/>
    <property type="match status" value="1"/>
</dbReference>
<evidence type="ECO:0000256" key="2">
    <source>
        <dbReference type="ARBA" id="ARBA00022670"/>
    </source>
</evidence>
<dbReference type="Proteomes" id="UP000826300">
    <property type="component" value="Chromosome"/>
</dbReference>
<evidence type="ECO:0000313" key="6">
    <source>
        <dbReference type="EMBL" id="QYZ69203.1"/>
    </source>
</evidence>
<organism evidence="6 7">
    <name type="scientific">Neotabrizicola shimadae</name>
    <dbReference type="NCBI Taxonomy" id="2807096"/>
    <lineage>
        <taxon>Bacteria</taxon>
        <taxon>Pseudomonadati</taxon>
        <taxon>Pseudomonadota</taxon>
        <taxon>Alphaproteobacteria</taxon>
        <taxon>Rhodobacterales</taxon>
        <taxon>Paracoccaceae</taxon>
        <taxon>Neotabrizicola</taxon>
    </lineage>
</organism>
<evidence type="ECO:0000256" key="4">
    <source>
        <dbReference type="ARBA" id="ARBA00022807"/>
    </source>
</evidence>
<keyword evidence="7" id="KW-1185">Reference proteome</keyword>
<evidence type="ECO:0000256" key="1">
    <source>
        <dbReference type="ARBA" id="ARBA00007074"/>
    </source>
</evidence>
<dbReference type="PROSITE" id="PS51935">
    <property type="entry name" value="NLPC_P60"/>
    <property type="match status" value="1"/>
</dbReference>
<evidence type="ECO:0000259" key="5">
    <source>
        <dbReference type="PROSITE" id="PS51935"/>
    </source>
</evidence>
<dbReference type="Pfam" id="PF00877">
    <property type="entry name" value="NLPC_P60"/>
    <property type="match status" value="1"/>
</dbReference>
<evidence type="ECO:0000313" key="7">
    <source>
        <dbReference type="Proteomes" id="UP000826300"/>
    </source>
</evidence>
<dbReference type="PANTHER" id="PTHR47053:SF1">
    <property type="entry name" value="MUREIN DD-ENDOPEPTIDASE MEPH-RELATED"/>
    <property type="match status" value="1"/>
</dbReference>
<dbReference type="PANTHER" id="PTHR47053">
    <property type="entry name" value="MUREIN DD-ENDOPEPTIDASE MEPH-RELATED"/>
    <property type="match status" value="1"/>
</dbReference>
<dbReference type="InterPro" id="IPR000064">
    <property type="entry name" value="NLP_P60_dom"/>
</dbReference>
<keyword evidence="3" id="KW-0378">Hydrolase</keyword>
<proteinExistence type="inferred from homology"/>
<dbReference type="GO" id="GO:0006508">
    <property type="term" value="P:proteolysis"/>
    <property type="evidence" value="ECO:0007669"/>
    <property type="project" value="UniProtKB-KW"/>
</dbReference>
<dbReference type="RefSeq" id="WP_220661423.1">
    <property type="nucleotide sequence ID" value="NZ_CP069370.1"/>
</dbReference>
<feature type="domain" description="NlpC/P60" evidence="5">
    <location>
        <begin position="155"/>
        <end position="277"/>
    </location>
</feature>
<accession>A0A8G0ZV19</accession>
<sequence>MDRRDTPFSGRVAHVSLKGRIEAEAFTEGEPALVARPLVNLLTRPGGARDRQLLLGDAVTVIDREGGFAHVMAAKDGYCGWLDAGALETGGAEPTHWVRARASHLYSDAVVQAPEIAALTLGARVAVLETGLGKMGRFARTPHGFVPACHLAALDDRPADVAGVAEMFLGTPYLWGGNSSAGIDCSGLAQAALLACGLACPGDADQQMAVGRALAADEPLRRGDLIFWKGHVAVAVSADRLIHANGATMSVAYEDTAACIARIAAQGEGDVIGRRRP</sequence>
<evidence type="ECO:0000256" key="3">
    <source>
        <dbReference type="ARBA" id="ARBA00022801"/>
    </source>
</evidence>
<dbReference type="AlphaFoldDB" id="A0A8G0ZV19"/>
<dbReference type="EMBL" id="CP069370">
    <property type="protein sequence ID" value="QYZ69203.1"/>
    <property type="molecule type" value="Genomic_DNA"/>
</dbReference>
<dbReference type="KEGG" id="nsm:JO391_15890"/>
<gene>
    <name evidence="6" type="ORF">JO391_15890</name>
</gene>
<reference evidence="6" key="1">
    <citation type="submission" date="2021-02" db="EMBL/GenBank/DDBJ databases">
        <title>Rhodobacter shimadae sp. nov., an aerobic anoxygenic phototrophic bacterium isolated from a hot spring.</title>
        <authorList>
            <person name="Muramatsu S."/>
            <person name="Haruta S."/>
            <person name="Hirose S."/>
            <person name="Hanada S."/>
        </authorList>
    </citation>
    <scope>NUCLEOTIDE SEQUENCE</scope>
    <source>
        <strain evidence="6">N10</strain>
    </source>
</reference>
<dbReference type="GO" id="GO:0008234">
    <property type="term" value="F:cysteine-type peptidase activity"/>
    <property type="evidence" value="ECO:0007669"/>
    <property type="project" value="UniProtKB-KW"/>
</dbReference>
<name>A0A8G0ZV19_9RHOB</name>
<dbReference type="InterPro" id="IPR038765">
    <property type="entry name" value="Papain-like_cys_pep_sf"/>
</dbReference>
<dbReference type="SUPFAM" id="SSF54001">
    <property type="entry name" value="Cysteine proteinases"/>
    <property type="match status" value="1"/>
</dbReference>
<keyword evidence="2" id="KW-0645">Protease</keyword>
<keyword evidence="4" id="KW-0788">Thiol protease</keyword>